<gene>
    <name evidence="2" type="ORF">AB0E61_03750</name>
</gene>
<sequence length="129" mass="13894">MHGTPADRSAATSHLTDTDPAHHVRILPWTADGKLCVLSTSGPGSFLSRLADSLEETQLAAGRQTLDQAHAVLSDPMSPYGELRYAGIRLAECLRDALYVAESRGLRMTDPDEEDPDSEEPADPTDPPV</sequence>
<protein>
    <submittedName>
        <fullName evidence="2">Uncharacterized protein</fullName>
    </submittedName>
</protein>
<dbReference type="RefSeq" id="WP_245655011.1">
    <property type="nucleotide sequence ID" value="NZ_JBEZVI010000002.1"/>
</dbReference>
<organism evidence="2 3">
    <name type="scientific">Streptomyces catenulae</name>
    <dbReference type="NCBI Taxonomy" id="66875"/>
    <lineage>
        <taxon>Bacteria</taxon>
        <taxon>Bacillati</taxon>
        <taxon>Actinomycetota</taxon>
        <taxon>Actinomycetes</taxon>
        <taxon>Kitasatosporales</taxon>
        <taxon>Streptomycetaceae</taxon>
        <taxon>Streptomyces</taxon>
    </lineage>
</organism>
<proteinExistence type="predicted"/>
<feature type="region of interest" description="Disordered" evidence="1">
    <location>
        <begin position="105"/>
        <end position="129"/>
    </location>
</feature>
<reference evidence="2 3" key="1">
    <citation type="submission" date="2024-06" db="EMBL/GenBank/DDBJ databases">
        <title>The Natural Products Discovery Center: Release of the First 8490 Sequenced Strains for Exploring Actinobacteria Biosynthetic Diversity.</title>
        <authorList>
            <person name="Kalkreuter E."/>
            <person name="Kautsar S.A."/>
            <person name="Yang D."/>
            <person name="Bader C.D."/>
            <person name="Teijaro C.N."/>
            <person name="Fluegel L."/>
            <person name="Davis C.M."/>
            <person name="Simpson J.R."/>
            <person name="Lauterbach L."/>
            <person name="Steele A.D."/>
            <person name="Gui C."/>
            <person name="Meng S."/>
            <person name="Li G."/>
            <person name="Viehrig K."/>
            <person name="Ye F."/>
            <person name="Su P."/>
            <person name="Kiefer A.F."/>
            <person name="Nichols A."/>
            <person name="Cepeda A.J."/>
            <person name="Yan W."/>
            <person name="Fan B."/>
            <person name="Jiang Y."/>
            <person name="Adhikari A."/>
            <person name="Zheng C.-J."/>
            <person name="Schuster L."/>
            <person name="Cowan T.M."/>
            <person name="Smanski M.J."/>
            <person name="Chevrette M.G."/>
            <person name="De Carvalho L.P.S."/>
            <person name="Shen B."/>
        </authorList>
    </citation>
    <scope>NUCLEOTIDE SEQUENCE [LARGE SCALE GENOMIC DNA]</scope>
    <source>
        <strain evidence="2 3">NPDC033039</strain>
    </source>
</reference>
<comment type="caution">
    <text evidence="2">The sequence shown here is derived from an EMBL/GenBank/DDBJ whole genome shotgun (WGS) entry which is preliminary data.</text>
</comment>
<keyword evidence="3" id="KW-1185">Reference proteome</keyword>
<evidence type="ECO:0000256" key="1">
    <source>
        <dbReference type="SAM" id="MobiDB-lite"/>
    </source>
</evidence>
<dbReference type="Proteomes" id="UP001550853">
    <property type="component" value="Unassembled WGS sequence"/>
</dbReference>
<feature type="compositionally biased region" description="Acidic residues" evidence="1">
    <location>
        <begin position="111"/>
        <end position="123"/>
    </location>
</feature>
<dbReference type="EMBL" id="JBEZVI010000002">
    <property type="protein sequence ID" value="MEU3709198.1"/>
    <property type="molecule type" value="Genomic_DNA"/>
</dbReference>
<evidence type="ECO:0000313" key="3">
    <source>
        <dbReference type="Proteomes" id="UP001550853"/>
    </source>
</evidence>
<name>A0ABV2YTY7_9ACTN</name>
<evidence type="ECO:0000313" key="2">
    <source>
        <dbReference type="EMBL" id="MEU3709198.1"/>
    </source>
</evidence>
<accession>A0ABV2YTY7</accession>